<accession>A0AAD6ZDG7</accession>
<dbReference type="EMBL" id="JARIHO010000058">
    <property type="protein sequence ID" value="KAJ7318379.1"/>
    <property type="molecule type" value="Genomic_DNA"/>
</dbReference>
<organism evidence="1 2">
    <name type="scientific">Mycena albidolilacea</name>
    <dbReference type="NCBI Taxonomy" id="1033008"/>
    <lineage>
        <taxon>Eukaryota</taxon>
        <taxon>Fungi</taxon>
        <taxon>Dikarya</taxon>
        <taxon>Basidiomycota</taxon>
        <taxon>Agaricomycotina</taxon>
        <taxon>Agaricomycetes</taxon>
        <taxon>Agaricomycetidae</taxon>
        <taxon>Agaricales</taxon>
        <taxon>Marasmiineae</taxon>
        <taxon>Mycenaceae</taxon>
        <taxon>Mycena</taxon>
    </lineage>
</organism>
<sequence length="152" mass="16466">MLTSFLPTPPPPPYRARVSVDTTARALFGPSNREPTLFTSTCHRARLNPAEVCTLPLFQVFFLTLSPGSLKSTSGTLRNGTINRALSLRNPHSAFAVHLPSPAPRSSLSPSYIRSKQHSVTVPPMDQHPGFCIFCGQSAAEDAASRTVLTTY</sequence>
<protein>
    <submittedName>
        <fullName evidence="1">Uncharacterized protein</fullName>
    </submittedName>
</protein>
<dbReference type="AlphaFoldDB" id="A0AAD6ZDG7"/>
<evidence type="ECO:0000313" key="1">
    <source>
        <dbReference type="EMBL" id="KAJ7318379.1"/>
    </source>
</evidence>
<dbReference type="Proteomes" id="UP001218218">
    <property type="component" value="Unassembled WGS sequence"/>
</dbReference>
<reference evidence="1" key="1">
    <citation type="submission" date="2023-03" db="EMBL/GenBank/DDBJ databases">
        <title>Massive genome expansion in bonnet fungi (Mycena s.s.) driven by repeated elements and novel gene families across ecological guilds.</title>
        <authorList>
            <consortium name="Lawrence Berkeley National Laboratory"/>
            <person name="Harder C.B."/>
            <person name="Miyauchi S."/>
            <person name="Viragh M."/>
            <person name="Kuo A."/>
            <person name="Thoen E."/>
            <person name="Andreopoulos B."/>
            <person name="Lu D."/>
            <person name="Skrede I."/>
            <person name="Drula E."/>
            <person name="Henrissat B."/>
            <person name="Morin E."/>
            <person name="Kohler A."/>
            <person name="Barry K."/>
            <person name="LaButti K."/>
            <person name="Morin E."/>
            <person name="Salamov A."/>
            <person name="Lipzen A."/>
            <person name="Mereny Z."/>
            <person name="Hegedus B."/>
            <person name="Baldrian P."/>
            <person name="Stursova M."/>
            <person name="Weitz H."/>
            <person name="Taylor A."/>
            <person name="Grigoriev I.V."/>
            <person name="Nagy L.G."/>
            <person name="Martin F."/>
            <person name="Kauserud H."/>
        </authorList>
    </citation>
    <scope>NUCLEOTIDE SEQUENCE</scope>
    <source>
        <strain evidence="1">CBHHK002</strain>
    </source>
</reference>
<comment type="caution">
    <text evidence="1">The sequence shown here is derived from an EMBL/GenBank/DDBJ whole genome shotgun (WGS) entry which is preliminary data.</text>
</comment>
<keyword evidence="2" id="KW-1185">Reference proteome</keyword>
<proteinExistence type="predicted"/>
<name>A0AAD6ZDG7_9AGAR</name>
<gene>
    <name evidence="1" type="ORF">DFH08DRAFT_399111</name>
</gene>
<evidence type="ECO:0000313" key="2">
    <source>
        <dbReference type="Proteomes" id="UP001218218"/>
    </source>
</evidence>